<accession>A0ABT9DCP0</accession>
<organism evidence="3 4">
    <name type="scientific">Candidatus Phytoplasma melaleucae</name>
    <dbReference type="NCBI Taxonomy" id="2982630"/>
    <lineage>
        <taxon>Bacteria</taxon>
        <taxon>Bacillati</taxon>
        <taxon>Mycoplasmatota</taxon>
        <taxon>Mollicutes</taxon>
        <taxon>Acholeplasmatales</taxon>
        <taxon>Acholeplasmataceae</taxon>
        <taxon>Candidatus Phytoplasma</taxon>
    </lineage>
</organism>
<gene>
    <name evidence="3" type="ORF">OC680_00145</name>
</gene>
<keyword evidence="2" id="KW-0472">Membrane</keyword>
<keyword evidence="1" id="KW-0175">Coiled coil</keyword>
<dbReference type="Proteomes" id="UP001172036">
    <property type="component" value="Unassembled WGS sequence"/>
</dbReference>
<dbReference type="RefSeq" id="WP_304515097.1">
    <property type="nucleotide sequence ID" value="NZ_JAOSID010000001.1"/>
</dbReference>
<proteinExistence type="predicted"/>
<evidence type="ECO:0000313" key="4">
    <source>
        <dbReference type="Proteomes" id="UP001172036"/>
    </source>
</evidence>
<evidence type="ECO:0000313" key="3">
    <source>
        <dbReference type="EMBL" id="MDO8167896.1"/>
    </source>
</evidence>
<keyword evidence="2" id="KW-1133">Transmembrane helix</keyword>
<protein>
    <submittedName>
        <fullName evidence="3">Uncharacterized protein</fullName>
    </submittedName>
</protein>
<evidence type="ECO:0000256" key="1">
    <source>
        <dbReference type="SAM" id="Coils"/>
    </source>
</evidence>
<name>A0ABT9DCP0_9MOLU</name>
<feature type="coiled-coil region" evidence="1">
    <location>
        <begin position="59"/>
        <end position="116"/>
    </location>
</feature>
<keyword evidence="4" id="KW-1185">Reference proteome</keyword>
<sequence length="282" mass="33589">MNFGNYITATDSNSSDNIFNLNKQIEQNQRIATVELNYAEKLKKQINEANTNSFVKLIFEECAVEIEKLNDNLIELKAISDKKNNQNNLKEIEEFLNSINQKYKSLITKIKKYNTKITKQMFEETKKKNEKLFKIINLFLDEENKIIPELVSKTQYKLDANPIANAIDFYNKGNNLIEQADMEHNNEFINNKYDRARYNFEQAIQTYKQNKHNLKNLFINKLNPLENYNLKNNLQKTSFFSSDRQEKSVNIQSFVIFLLFFWNCIIFIFFIYIYKHFIKPKS</sequence>
<keyword evidence="2" id="KW-0812">Transmembrane</keyword>
<evidence type="ECO:0000256" key="2">
    <source>
        <dbReference type="SAM" id="Phobius"/>
    </source>
</evidence>
<dbReference type="EMBL" id="JAOSID010000001">
    <property type="protein sequence ID" value="MDO8167896.1"/>
    <property type="molecule type" value="Genomic_DNA"/>
</dbReference>
<feature type="transmembrane region" description="Helical" evidence="2">
    <location>
        <begin position="254"/>
        <end position="274"/>
    </location>
</feature>
<comment type="caution">
    <text evidence="3">The sequence shown here is derived from an EMBL/GenBank/DDBJ whole genome shotgun (WGS) entry which is preliminary data.</text>
</comment>
<reference evidence="3 4" key="1">
    <citation type="journal article" date="2023" name="Int. J. Syst. Evol. Microbiol.">
        <title>The observation of taxonomic boundaries for the 16SrII and 16SrXXV phytoplasmas using genome-based delimitation.</title>
        <authorList>
            <person name="Rodrigues Jardim B."/>
            <person name="Tran-Nguyen L.T.T."/>
            <person name="Gambley C."/>
            <person name="Al-Sadi A.M."/>
            <person name="Al-Subhi A.M."/>
            <person name="Foissac X."/>
            <person name="Salar P."/>
            <person name="Cai H."/>
            <person name="Yang J.Y."/>
            <person name="Davis R."/>
            <person name="Jones L."/>
            <person name="Rodoni B."/>
            <person name="Constable F.E."/>
        </authorList>
    </citation>
    <scope>NUCLEOTIDE SEQUENCE [LARGE SCALE GENOMIC DNA]</scope>
    <source>
        <strain evidence="3">BAWM-155c</strain>
    </source>
</reference>